<organism evidence="2 3">
    <name type="scientific">Lignipirellula cremea</name>
    <dbReference type="NCBI Taxonomy" id="2528010"/>
    <lineage>
        <taxon>Bacteria</taxon>
        <taxon>Pseudomonadati</taxon>
        <taxon>Planctomycetota</taxon>
        <taxon>Planctomycetia</taxon>
        <taxon>Pirellulales</taxon>
        <taxon>Pirellulaceae</taxon>
        <taxon>Lignipirellula</taxon>
    </lineage>
</organism>
<dbReference type="AlphaFoldDB" id="A0A518DN83"/>
<dbReference type="EMBL" id="CP036433">
    <property type="protein sequence ID" value="QDU93296.1"/>
    <property type="molecule type" value="Genomic_DNA"/>
</dbReference>
<keyword evidence="1" id="KW-0732">Signal</keyword>
<evidence type="ECO:0000313" key="2">
    <source>
        <dbReference type="EMBL" id="QDU93296.1"/>
    </source>
</evidence>
<proteinExistence type="predicted"/>
<dbReference type="Gene3D" id="3.20.20.80">
    <property type="entry name" value="Glycosidases"/>
    <property type="match status" value="1"/>
</dbReference>
<dbReference type="KEGG" id="lcre:Pla8534_10760"/>
<evidence type="ECO:0000313" key="3">
    <source>
        <dbReference type="Proteomes" id="UP000317648"/>
    </source>
</evidence>
<dbReference type="Proteomes" id="UP000317648">
    <property type="component" value="Chromosome"/>
</dbReference>
<accession>A0A518DN83</accession>
<dbReference type="SUPFAM" id="SSF51445">
    <property type="entry name" value="(Trans)glycosidases"/>
    <property type="match status" value="1"/>
</dbReference>
<keyword evidence="3" id="KW-1185">Reference proteome</keyword>
<dbReference type="OrthoDB" id="185602at2"/>
<protein>
    <submittedName>
        <fullName evidence="2">Uncharacterized protein</fullName>
    </submittedName>
</protein>
<dbReference type="RefSeq" id="WP_145049983.1">
    <property type="nucleotide sequence ID" value="NZ_CP036433.1"/>
</dbReference>
<dbReference type="Gene3D" id="2.60.120.260">
    <property type="entry name" value="Galactose-binding domain-like"/>
    <property type="match status" value="1"/>
</dbReference>
<name>A0A518DN83_9BACT</name>
<dbReference type="InterPro" id="IPR017853">
    <property type="entry name" value="GH"/>
</dbReference>
<gene>
    <name evidence="2" type="ORF">Pla8534_10760</name>
</gene>
<feature type="chain" id="PRO_5021847275" evidence="1">
    <location>
        <begin position="24"/>
        <end position="563"/>
    </location>
</feature>
<feature type="signal peptide" evidence="1">
    <location>
        <begin position="1"/>
        <end position="23"/>
    </location>
</feature>
<evidence type="ECO:0000256" key="1">
    <source>
        <dbReference type="SAM" id="SignalP"/>
    </source>
</evidence>
<sequence length="563" mass="63302" precursor="true">MRLLSAGLLILGCWFTIGASAMAEEPAPLWVYAPTNFQSEQDVQRLLTLLPRAAKAGYHGVVIADSKFGRLAGRPQSYYRNLQQVRQAAEDLKLELIPLVMPIGYSNSLLQNDPNLAAGLPVKNCELLVQNGVASLADSPNLLPGGDLETAGKAVPTGWDFVDQFGSGSQLDRQEKHAGDSSLRLGDFTPQDGRRRIAKKVRLQPFHQYRLTVWIKTEDLRGSEFRFLPIPVDSKRPFLSHANLGVKPTQPWTRHRVIFNSLEHKEVLIYLGVWEGKSGKVWIDDIRLEEVAGVNMVRRSGCPLHVRCFDGSVTYEEGRDFERWEDPQLGRVPYLGEYDDSHEAPPLKITPGSRITNGQPLMVSYYHTVRIHNGQVCASLVADEVFALLQEQIQQIDKLLKPKRFFMAHDEIRVAGWDELAKDRSTGQLLAGNVERCVKLIRALRPDAQILVWSDMFDPHHNARDNYYLVRGTVADSWKGLDPAVNIVNWNSGKAAASLAFFADRGHDQIIAGYYDSDVAANAAPWKQAAAGVKNIRGYMYTTWERQYDDLEAFARLVREESR</sequence>
<reference evidence="2 3" key="1">
    <citation type="submission" date="2019-02" db="EMBL/GenBank/DDBJ databases">
        <title>Deep-cultivation of Planctomycetes and their phenomic and genomic characterization uncovers novel biology.</title>
        <authorList>
            <person name="Wiegand S."/>
            <person name="Jogler M."/>
            <person name="Boedeker C."/>
            <person name="Pinto D."/>
            <person name="Vollmers J."/>
            <person name="Rivas-Marin E."/>
            <person name="Kohn T."/>
            <person name="Peeters S.H."/>
            <person name="Heuer A."/>
            <person name="Rast P."/>
            <person name="Oberbeckmann S."/>
            <person name="Bunk B."/>
            <person name="Jeske O."/>
            <person name="Meyerdierks A."/>
            <person name="Storesund J.E."/>
            <person name="Kallscheuer N."/>
            <person name="Luecker S."/>
            <person name="Lage O.M."/>
            <person name="Pohl T."/>
            <person name="Merkel B.J."/>
            <person name="Hornburger P."/>
            <person name="Mueller R.-W."/>
            <person name="Bruemmer F."/>
            <person name="Labrenz M."/>
            <person name="Spormann A.M."/>
            <person name="Op den Camp H."/>
            <person name="Overmann J."/>
            <person name="Amann R."/>
            <person name="Jetten M.S.M."/>
            <person name="Mascher T."/>
            <person name="Medema M.H."/>
            <person name="Devos D.P."/>
            <person name="Kaster A.-K."/>
            <person name="Ovreas L."/>
            <person name="Rohde M."/>
            <person name="Galperin M.Y."/>
            <person name="Jogler C."/>
        </authorList>
    </citation>
    <scope>NUCLEOTIDE SEQUENCE [LARGE SCALE GENOMIC DNA]</scope>
    <source>
        <strain evidence="2 3">Pla85_3_4</strain>
    </source>
</reference>